<dbReference type="InterPro" id="IPR052347">
    <property type="entry name" value="Isochorismatase_Nicotinamidase"/>
</dbReference>
<dbReference type="CDD" id="cd01011">
    <property type="entry name" value="nicotinamidase"/>
    <property type="match status" value="1"/>
</dbReference>
<comment type="similarity">
    <text evidence="1">Belongs to the isochorismatase family.</text>
</comment>
<comment type="pathway">
    <text evidence="5">Cofactor biosynthesis; nicotinate biosynthesis; nicotinate from nicotinamide: step 1/1.</text>
</comment>
<dbReference type="EC" id="3.5.1.19" evidence="6"/>
<dbReference type="EMBL" id="QPJO01000002">
    <property type="protein sequence ID" value="RCW92506.1"/>
    <property type="molecule type" value="Genomic_DNA"/>
</dbReference>
<reference evidence="10 11" key="1">
    <citation type="submission" date="2018-07" db="EMBL/GenBank/DDBJ databases">
        <title>Genomic Encyclopedia of Type Strains, Phase III (KMG-III): the genomes of soil and plant-associated and newly described type strains.</title>
        <authorList>
            <person name="Whitman W."/>
        </authorList>
    </citation>
    <scope>NUCLEOTIDE SEQUENCE [LARGE SCALE GENOMIC DNA]</scope>
    <source>
        <strain evidence="10 11">CECT 7958</strain>
    </source>
</reference>
<evidence type="ECO:0000256" key="5">
    <source>
        <dbReference type="ARBA" id="ARBA00037900"/>
    </source>
</evidence>
<evidence type="ECO:0000256" key="8">
    <source>
        <dbReference type="ARBA" id="ARBA00072277"/>
    </source>
</evidence>
<dbReference type="Proteomes" id="UP000253436">
    <property type="component" value="Unassembled WGS sequence"/>
</dbReference>
<keyword evidence="2" id="KW-0662">Pyridine nucleotide biosynthesis</keyword>
<dbReference type="NCBIfam" id="NF008623">
    <property type="entry name" value="PRK11609.1"/>
    <property type="match status" value="1"/>
</dbReference>
<keyword evidence="11" id="KW-1185">Reference proteome</keyword>
<dbReference type="SUPFAM" id="SSF52499">
    <property type="entry name" value="Isochorismatase-like hydrolases"/>
    <property type="match status" value="1"/>
</dbReference>
<dbReference type="Gene3D" id="3.40.50.850">
    <property type="entry name" value="Isochorismatase-like"/>
    <property type="match status" value="1"/>
</dbReference>
<evidence type="ECO:0000256" key="7">
    <source>
        <dbReference type="ARBA" id="ARBA00043224"/>
    </source>
</evidence>
<dbReference type="FunFam" id="3.40.50.850:FF:000006">
    <property type="entry name" value="Bifunctional pyrazinamidase/nicotinamidase"/>
    <property type="match status" value="1"/>
</dbReference>
<dbReference type="AlphaFoldDB" id="A0A368ZG62"/>
<dbReference type="PANTHER" id="PTHR11080:SF2">
    <property type="entry name" value="LD05707P"/>
    <property type="match status" value="1"/>
</dbReference>
<evidence type="ECO:0000259" key="9">
    <source>
        <dbReference type="Pfam" id="PF00857"/>
    </source>
</evidence>
<evidence type="ECO:0000256" key="4">
    <source>
        <dbReference type="ARBA" id="ARBA00022801"/>
    </source>
</evidence>
<comment type="caution">
    <text evidence="10">The sequence shown here is derived from an EMBL/GenBank/DDBJ whole genome shotgun (WGS) entry which is preliminary data.</text>
</comment>
<keyword evidence="4" id="KW-0378">Hydrolase</keyword>
<feature type="domain" description="Isochorismatase-like" evidence="9">
    <location>
        <begin position="3"/>
        <end position="198"/>
    </location>
</feature>
<evidence type="ECO:0000313" key="11">
    <source>
        <dbReference type="Proteomes" id="UP000253436"/>
    </source>
</evidence>
<evidence type="ECO:0000313" key="10">
    <source>
        <dbReference type="EMBL" id="RCW92506.1"/>
    </source>
</evidence>
<dbReference type="OrthoDB" id="9791276at2"/>
<keyword evidence="3" id="KW-0479">Metal-binding</keyword>
<evidence type="ECO:0000256" key="1">
    <source>
        <dbReference type="ARBA" id="ARBA00006336"/>
    </source>
</evidence>
<dbReference type="RefSeq" id="WP_114309247.1">
    <property type="nucleotide sequence ID" value="NZ_QPJO01000002.1"/>
</dbReference>
<protein>
    <recommendedName>
        <fullName evidence="8">Nicotinamidase</fullName>
        <ecNumber evidence="6">3.5.1.19</ecNumber>
    </recommendedName>
    <alternativeName>
        <fullName evidence="7">Nicotinamide deamidase</fullName>
    </alternativeName>
</protein>
<evidence type="ECO:0000256" key="3">
    <source>
        <dbReference type="ARBA" id="ARBA00022723"/>
    </source>
</evidence>
<dbReference type="PANTHER" id="PTHR11080">
    <property type="entry name" value="PYRAZINAMIDASE/NICOTINAMIDASE"/>
    <property type="match status" value="1"/>
</dbReference>
<sequence length="202" mass="22456">MKTLLIIDVQNDFMPNGSLPVAEGDRIVPVINNIQDQFDLVLATQDWHPKDHISFASNHDGKSNFDVIELHGQPQTLWPDHCVQGTEGADFHPDLNTAQFEAIFRKGTDSAIDSYSAFYDNSHLKSTGLTGYLKEKGVTELYLCGLAADICVYFSILDAFNEGFDCTFIDDASKALDNIHLDNLKQEMLTKGITIINSESLL</sequence>
<dbReference type="GO" id="GO:0019363">
    <property type="term" value="P:pyridine nucleotide biosynthetic process"/>
    <property type="evidence" value="ECO:0007669"/>
    <property type="project" value="UniProtKB-KW"/>
</dbReference>
<dbReference type="InterPro" id="IPR000868">
    <property type="entry name" value="Isochorismatase-like_dom"/>
</dbReference>
<proteinExistence type="inferred from homology"/>
<accession>A0A368ZG62</accession>
<dbReference type="GO" id="GO:0008936">
    <property type="term" value="F:nicotinamidase activity"/>
    <property type="evidence" value="ECO:0007669"/>
    <property type="project" value="UniProtKB-EC"/>
</dbReference>
<organism evidence="10 11">
    <name type="scientific">Winogradskyella arenosi</name>
    <dbReference type="NCBI Taxonomy" id="533325"/>
    <lineage>
        <taxon>Bacteria</taxon>
        <taxon>Pseudomonadati</taxon>
        <taxon>Bacteroidota</taxon>
        <taxon>Flavobacteriia</taxon>
        <taxon>Flavobacteriales</taxon>
        <taxon>Flavobacteriaceae</taxon>
        <taxon>Winogradskyella</taxon>
    </lineage>
</organism>
<gene>
    <name evidence="10" type="ORF">DFQ08_102535</name>
</gene>
<dbReference type="Pfam" id="PF00857">
    <property type="entry name" value="Isochorismatase"/>
    <property type="match status" value="1"/>
</dbReference>
<evidence type="ECO:0000256" key="2">
    <source>
        <dbReference type="ARBA" id="ARBA00022642"/>
    </source>
</evidence>
<name>A0A368ZG62_9FLAO</name>
<dbReference type="InterPro" id="IPR036380">
    <property type="entry name" value="Isochorismatase-like_sf"/>
</dbReference>
<evidence type="ECO:0000256" key="6">
    <source>
        <dbReference type="ARBA" id="ARBA00039017"/>
    </source>
</evidence>
<dbReference type="GO" id="GO:0046872">
    <property type="term" value="F:metal ion binding"/>
    <property type="evidence" value="ECO:0007669"/>
    <property type="project" value="UniProtKB-KW"/>
</dbReference>